<comment type="caution">
    <text evidence="1">The sequence shown here is derived from an EMBL/GenBank/DDBJ whole genome shotgun (WGS) entry which is preliminary data.</text>
</comment>
<dbReference type="OrthoDB" id="4255927at2759"/>
<dbReference type="EMBL" id="JAAMPI010001036">
    <property type="protein sequence ID" value="KAF4627055.1"/>
    <property type="molecule type" value="Genomic_DNA"/>
</dbReference>
<evidence type="ECO:0000313" key="1">
    <source>
        <dbReference type="EMBL" id="KAF4627055.1"/>
    </source>
</evidence>
<dbReference type="AlphaFoldDB" id="A0A8H4RDU2"/>
<reference evidence="1 2" key="1">
    <citation type="submission" date="2020-03" db="EMBL/GenBank/DDBJ databases">
        <title>Draft Genome Sequence of Cudoniella acicularis.</title>
        <authorList>
            <person name="Buettner E."/>
            <person name="Kellner H."/>
        </authorList>
    </citation>
    <scope>NUCLEOTIDE SEQUENCE [LARGE SCALE GENOMIC DNA]</scope>
    <source>
        <strain evidence="1 2">DSM 108380</strain>
    </source>
</reference>
<gene>
    <name evidence="1" type="ORF">G7Y89_g11105</name>
</gene>
<sequence length="192" mass="21984">MSSRPAPRPYFLLSIHHLTFSIAFYRILSKAYSASEPTKTPNFTFYICAASLTLRSQRSPKPLVNTLRSANELFKTSIYLKPQTHFAERDLRSLESFSRICAQEQGELAERLTFILPFKPEDLEAEDDDFADVKNVDVKWVVGKDQWVKWKGCTGLTVIEDGQKTPHDKLTGKVKLESGVELYFFEGKVKEK</sequence>
<proteinExistence type="predicted"/>
<dbReference type="Proteomes" id="UP000566819">
    <property type="component" value="Unassembled WGS sequence"/>
</dbReference>
<accession>A0A8H4RDU2</accession>
<evidence type="ECO:0000313" key="2">
    <source>
        <dbReference type="Proteomes" id="UP000566819"/>
    </source>
</evidence>
<protein>
    <submittedName>
        <fullName evidence="1">Uncharacterized protein</fullName>
    </submittedName>
</protein>
<name>A0A8H4RDU2_9HELO</name>
<organism evidence="1 2">
    <name type="scientific">Cudoniella acicularis</name>
    <dbReference type="NCBI Taxonomy" id="354080"/>
    <lineage>
        <taxon>Eukaryota</taxon>
        <taxon>Fungi</taxon>
        <taxon>Dikarya</taxon>
        <taxon>Ascomycota</taxon>
        <taxon>Pezizomycotina</taxon>
        <taxon>Leotiomycetes</taxon>
        <taxon>Helotiales</taxon>
        <taxon>Tricladiaceae</taxon>
        <taxon>Cudoniella</taxon>
    </lineage>
</organism>
<keyword evidence="2" id="KW-1185">Reference proteome</keyword>